<organism evidence="4 5">
    <name type="scientific">Coffea canephora</name>
    <name type="common">Robusta coffee</name>
    <dbReference type="NCBI Taxonomy" id="49390"/>
    <lineage>
        <taxon>Eukaryota</taxon>
        <taxon>Viridiplantae</taxon>
        <taxon>Streptophyta</taxon>
        <taxon>Embryophyta</taxon>
        <taxon>Tracheophyta</taxon>
        <taxon>Spermatophyta</taxon>
        <taxon>Magnoliopsida</taxon>
        <taxon>eudicotyledons</taxon>
        <taxon>Gunneridae</taxon>
        <taxon>Pentapetalae</taxon>
        <taxon>asterids</taxon>
        <taxon>lamiids</taxon>
        <taxon>Gentianales</taxon>
        <taxon>Rubiaceae</taxon>
        <taxon>Ixoroideae</taxon>
        <taxon>Gardenieae complex</taxon>
        <taxon>Bertiereae - Coffeeae clade</taxon>
        <taxon>Coffeeae</taxon>
        <taxon>Coffea</taxon>
    </lineage>
</organism>
<dbReference type="InterPro" id="IPR019775">
    <property type="entry name" value="WD40_repeat_CS"/>
</dbReference>
<keyword evidence="5" id="KW-1185">Reference proteome</keyword>
<evidence type="ECO:0000256" key="3">
    <source>
        <dbReference type="PROSITE-ProRule" id="PRU00221"/>
    </source>
</evidence>
<dbReference type="InterPro" id="IPR036322">
    <property type="entry name" value="WD40_repeat_dom_sf"/>
</dbReference>
<sequence length="162" mass="17796">MPVTSVHFNRDGSLIVSGSHDGSCKIWDAASGSCLMTLIDEKVPAVSFAKFSPNGKFILVATLDDTLRLWNYAAGKSLKVYTGHVNRLYCITPTFSVTNGKYIVSGSEDKCVCIWDLQGKNMLQKLEGHTDVVISVTCHPIENMIVSAGLDNDRSLRIWVQD</sequence>
<dbReference type="STRING" id="49390.A0A068V238"/>
<dbReference type="InterPro" id="IPR020472">
    <property type="entry name" value="WD40_PAC1"/>
</dbReference>
<protein>
    <submittedName>
        <fullName evidence="4">Uncharacterized protein</fullName>
    </submittedName>
</protein>
<evidence type="ECO:0000256" key="2">
    <source>
        <dbReference type="ARBA" id="ARBA00022737"/>
    </source>
</evidence>
<dbReference type="Gramene" id="CDP14622">
    <property type="protein sequence ID" value="CDP14622"/>
    <property type="gene ID" value="GSCOC_T00041991001"/>
</dbReference>
<gene>
    <name evidence="4" type="ORF">GSCOC_T00041991001</name>
</gene>
<dbReference type="InterPro" id="IPR001680">
    <property type="entry name" value="WD40_rpt"/>
</dbReference>
<proteinExistence type="predicted"/>
<dbReference type="PROSITE" id="PS50082">
    <property type="entry name" value="WD_REPEATS_2"/>
    <property type="match status" value="3"/>
</dbReference>
<evidence type="ECO:0000313" key="5">
    <source>
        <dbReference type="Proteomes" id="UP000295252"/>
    </source>
</evidence>
<dbReference type="PROSITE" id="PS50294">
    <property type="entry name" value="WD_REPEATS_REGION"/>
    <property type="match status" value="1"/>
</dbReference>
<dbReference type="PANTHER" id="PTHR22847">
    <property type="entry name" value="WD40 REPEAT PROTEIN"/>
    <property type="match status" value="1"/>
</dbReference>
<dbReference type="SMART" id="SM00320">
    <property type="entry name" value="WD40"/>
    <property type="match status" value="4"/>
</dbReference>
<dbReference type="Pfam" id="PF00400">
    <property type="entry name" value="WD40"/>
    <property type="match status" value="4"/>
</dbReference>
<feature type="repeat" description="WD" evidence="3">
    <location>
        <begin position="81"/>
        <end position="125"/>
    </location>
</feature>
<evidence type="ECO:0000313" key="4">
    <source>
        <dbReference type="EMBL" id="CDP14622.1"/>
    </source>
</evidence>
<dbReference type="Proteomes" id="UP000295252">
    <property type="component" value="Chromosome V"/>
</dbReference>
<dbReference type="PhylomeDB" id="A0A068V238"/>
<keyword evidence="2" id="KW-0677">Repeat</keyword>
<keyword evidence="1 3" id="KW-0853">WD repeat</keyword>
<evidence type="ECO:0000256" key="1">
    <source>
        <dbReference type="ARBA" id="ARBA00022574"/>
    </source>
</evidence>
<dbReference type="OMA" id="HACSSAI"/>
<dbReference type="InParanoid" id="A0A068V238"/>
<dbReference type="AlphaFoldDB" id="A0A068V238"/>
<dbReference type="OrthoDB" id="674604at2759"/>
<dbReference type="PANTHER" id="PTHR22847:SF684">
    <property type="entry name" value="COMPASS-LIKE H3K4 HISTONE METHYLASE COMPONENT WDR5B"/>
    <property type="match status" value="1"/>
</dbReference>
<dbReference type="EMBL" id="HG739174">
    <property type="protein sequence ID" value="CDP14622.1"/>
    <property type="molecule type" value="Genomic_DNA"/>
</dbReference>
<dbReference type="PRINTS" id="PR00320">
    <property type="entry name" value="GPROTEINBRPT"/>
</dbReference>
<feature type="repeat" description="WD" evidence="3">
    <location>
        <begin position="1"/>
        <end position="37"/>
    </location>
</feature>
<feature type="repeat" description="WD" evidence="3">
    <location>
        <begin position="39"/>
        <end position="80"/>
    </location>
</feature>
<dbReference type="InterPro" id="IPR015943">
    <property type="entry name" value="WD40/YVTN_repeat-like_dom_sf"/>
</dbReference>
<dbReference type="GO" id="GO:0048188">
    <property type="term" value="C:Set1C/COMPASS complex"/>
    <property type="evidence" value="ECO:0007669"/>
    <property type="project" value="TreeGrafter"/>
</dbReference>
<reference evidence="5" key="1">
    <citation type="journal article" date="2014" name="Science">
        <title>The coffee genome provides insight into the convergent evolution of caffeine biosynthesis.</title>
        <authorList>
            <person name="Denoeud F."/>
            <person name="Carretero-Paulet L."/>
            <person name="Dereeper A."/>
            <person name="Droc G."/>
            <person name="Guyot R."/>
            <person name="Pietrella M."/>
            <person name="Zheng C."/>
            <person name="Alberti A."/>
            <person name="Anthony F."/>
            <person name="Aprea G."/>
            <person name="Aury J.M."/>
            <person name="Bento P."/>
            <person name="Bernard M."/>
            <person name="Bocs S."/>
            <person name="Campa C."/>
            <person name="Cenci A."/>
            <person name="Combes M.C."/>
            <person name="Crouzillat D."/>
            <person name="Da Silva C."/>
            <person name="Daddiego L."/>
            <person name="De Bellis F."/>
            <person name="Dussert S."/>
            <person name="Garsmeur O."/>
            <person name="Gayraud T."/>
            <person name="Guignon V."/>
            <person name="Jahn K."/>
            <person name="Jamilloux V."/>
            <person name="Joet T."/>
            <person name="Labadie K."/>
            <person name="Lan T."/>
            <person name="Leclercq J."/>
            <person name="Lepelley M."/>
            <person name="Leroy T."/>
            <person name="Li L.T."/>
            <person name="Librado P."/>
            <person name="Lopez L."/>
            <person name="Munoz A."/>
            <person name="Noel B."/>
            <person name="Pallavicini A."/>
            <person name="Perrotta G."/>
            <person name="Poncet V."/>
            <person name="Pot D."/>
            <person name="Priyono X."/>
            <person name="Rigoreau M."/>
            <person name="Rouard M."/>
            <person name="Rozas J."/>
            <person name="Tranchant-Dubreuil C."/>
            <person name="VanBuren R."/>
            <person name="Zhang Q."/>
            <person name="Andrade A.C."/>
            <person name="Argout X."/>
            <person name="Bertrand B."/>
            <person name="de Kochko A."/>
            <person name="Graziosi G."/>
            <person name="Henry R.J."/>
            <person name="Jayarama X."/>
            <person name="Ming R."/>
            <person name="Nagai C."/>
            <person name="Rounsley S."/>
            <person name="Sankoff D."/>
            <person name="Giuliano G."/>
            <person name="Albert V.A."/>
            <person name="Wincker P."/>
            <person name="Lashermes P."/>
        </authorList>
    </citation>
    <scope>NUCLEOTIDE SEQUENCE [LARGE SCALE GENOMIC DNA]</scope>
    <source>
        <strain evidence="5">cv. DH200-94</strain>
    </source>
</reference>
<dbReference type="Gene3D" id="2.130.10.10">
    <property type="entry name" value="YVTN repeat-like/Quinoprotein amine dehydrogenase"/>
    <property type="match status" value="1"/>
</dbReference>
<dbReference type="PROSITE" id="PS00678">
    <property type="entry name" value="WD_REPEATS_1"/>
    <property type="match status" value="2"/>
</dbReference>
<accession>A0A068V238</accession>
<dbReference type="GO" id="GO:0042393">
    <property type="term" value="F:histone binding"/>
    <property type="evidence" value="ECO:0007669"/>
    <property type="project" value="TreeGrafter"/>
</dbReference>
<dbReference type="SUPFAM" id="SSF50978">
    <property type="entry name" value="WD40 repeat-like"/>
    <property type="match status" value="1"/>
</dbReference>
<name>A0A068V238_COFCA</name>